<proteinExistence type="predicted"/>
<reference evidence="2" key="1">
    <citation type="journal article" date="2012" name="MBio">
        <title>Comparative genome analysis of Trichophyton rubrum and related dermatophytes reveals candidate genes involved in infection.</title>
        <authorList>
            <person name="Martinez D.A."/>
            <person name="Oliver B.G."/>
            <person name="Graeser Y."/>
            <person name="Goldberg J.M."/>
            <person name="Li W."/>
            <person name="Martinez-Rossi N.M."/>
            <person name="Monod M."/>
            <person name="Shelest E."/>
            <person name="Barton R.C."/>
            <person name="Birch E."/>
            <person name="Brakhage A.A."/>
            <person name="Chen Z."/>
            <person name="Gurr S.J."/>
            <person name="Heiman D."/>
            <person name="Heitman J."/>
            <person name="Kosti I."/>
            <person name="Rossi A."/>
            <person name="Saif S."/>
            <person name="Samalova M."/>
            <person name="Saunders C.W."/>
            <person name="Shea T."/>
            <person name="Summerbell R.C."/>
            <person name="Xu J."/>
            <person name="Young S."/>
            <person name="Zeng Q."/>
            <person name="Birren B.W."/>
            <person name="Cuomo C.A."/>
            <person name="White T.C."/>
        </authorList>
    </citation>
    <scope>NUCLEOTIDE SEQUENCE [LARGE SCALE GENOMIC DNA]</scope>
    <source>
        <strain evidence="2">ATCC MYA-4604 / CBS 118893</strain>
    </source>
</reference>
<evidence type="ECO:0000313" key="1">
    <source>
        <dbReference type="EMBL" id="EFQ97620.1"/>
    </source>
</evidence>
<dbReference type="VEuPathDB" id="FungiDB:MGYG_00659"/>
<dbReference type="EMBL" id="DS989822">
    <property type="protein sequence ID" value="EFQ97620.1"/>
    <property type="molecule type" value="Genomic_DNA"/>
</dbReference>
<dbReference type="OMA" id="RIWLLWI"/>
<evidence type="ECO:0000313" key="2">
    <source>
        <dbReference type="Proteomes" id="UP000002669"/>
    </source>
</evidence>
<dbReference type="HOGENOM" id="CLU_095741_0_1_1"/>
<name>E5R116_ARTGP</name>
<sequence>MSATELEQDSLYIMLFLRSHPPTLNDFHWAFYFHRGLNDGMKYHVRQQGNSGWMADHGATAGVMKAFLLVGLFKIGDVPLSFRESLDGIMRTYDDKLNTPGVVCTCRIWLLWILALLQRPVGGERILNCDDIQALEGEVKAWGNENALSASNNEQPRPIGVSSLCRGSL</sequence>
<keyword evidence="2" id="KW-1185">Reference proteome</keyword>
<gene>
    <name evidence="1" type="ORF">MGYG_00659</name>
</gene>
<dbReference type="OrthoDB" id="3016366at2759"/>
<dbReference type="AlphaFoldDB" id="E5R116"/>
<dbReference type="RefSeq" id="XP_003176572.1">
    <property type="nucleotide sequence ID" value="XM_003176524.1"/>
</dbReference>
<dbReference type="Proteomes" id="UP000002669">
    <property type="component" value="Unassembled WGS sequence"/>
</dbReference>
<dbReference type="eggNOG" id="ENOG502RNJP">
    <property type="taxonomic scope" value="Eukaryota"/>
</dbReference>
<organism evidence="2">
    <name type="scientific">Arthroderma gypseum (strain ATCC MYA-4604 / CBS 118893)</name>
    <name type="common">Microsporum gypseum</name>
    <dbReference type="NCBI Taxonomy" id="535722"/>
    <lineage>
        <taxon>Eukaryota</taxon>
        <taxon>Fungi</taxon>
        <taxon>Dikarya</taxon>
        <taxon>Ascomycota</taxon>
        <taxon>Pezizomycotina</taxon>
        <taxon>Eurotiomycetes</taxon>
        <taxon>Eurotiomycetidae</taxon>
        <taxon>Onygenales</taxon>
        <taxon>Arthrodermataceae</taxon>
        <taxon>Nannizzia</taxon>
    </lineage>
</organism>
<protein>
    <submittedName>
        <fullName evidence="1">Uncharacterized protein</fullName>
    </submittedName>
</protein>
<dbReference type="InParanoid" id="E5R116"/>
<accession>E5R116</accession>
<dbReference type="GeneID" id="10031891"/>